<dbReference type="GO" id="GO:0004888">
    <property type="term" value="F:transmembrane signaling receptor activity"/>
    <property type="evidence" value="ECO:0007669"/>
    <property type="project" value="InterPro"/>
</dbReference>
<dbReference type="InParanoid" id="G1U9M3"/>
<feature type="region of interest" description="Disordered" evidence="1">
    <location>
        <begin position="182"/>
        <end position="343"/>
    </location>
</feature>
<feature type="region of interest" description="Disordered" evidence="1">
    <location>
        <begin position="470"/>
        <end position="498"/>
    </location>
</feature>
<dbReference type="GO" id="GO:0009897">
    <property type="term" value="C:external side of plasma membrane"/>
    <property type="evidence" value="ECO:0007669"/>
    <property type="project" value="TreeGrafter"/>
</dbReference>
<reference evidence="3" key="3">
    <citation type="submission" date="2025-09" db="UniProtKB">
        <authorList>
            <consortium name="Ensembl"/>
        </authorList>
    </citation>
    <scope>IDENTIFICATION</scope>
    <source>
        <strain evidence="3">Thorbecke</strain>
    </source>
</reference>
<feature type="compositionally biased region" description="Low complexity" evidence="1">
    <location>
        <begin position="188"/>
        <end position="206"/>
    </location>
</feature>
<sequence>MQGWGGWSQAHFLSPWGPVCPSPGPASGGAAAAAPALGFYPRIRDPTRRRQLPLTPVAQEMALLLLLLVFGGSWPPAVSPESVASTASLASSVSETPHLKPVTSSESTRDPSEKADGTGDQLLPSSSSAHFRDPEESPLGTPTDGTNGTLGPGPTTSQEISNEKPLVLPGISNATRDLAVLGAGGPMTTSSLETSSDSSDSLVSTEKMPTTTTPKSPQNTSVRPSPSPASGWSRAPVTTAASSGETSSGTSGTPITTATSSVETSSGTSGTPITMATSSVETSRGTSGTPITMATSSVETSRGTSRPSVTMETSSVETSRGTSRPSVTMETSSVETSRGTSRTPIAMATSSVLTSRGTSGTPIAMATSSVLTSRGTSGSRGSAEQIPTMTTEEPSGNASIQSKSGGLVPVAVLIAVLMVIVLVALLLLWRRRQKHRTGILMLNRSGERNGVVDAWAGPARVADEEAVVATAQGPGGDKASGVPKTEESGRRPTLTTFFGRPKSRQCSVALEELRSGPGPSLSAEEEPLVGSEEGVEDAPTSNGPEVGPGAAPQGL</sequence>
<dbReference type="GO" id="GO:0031072">
    <property type="term" value="F:heat shock protein binding"/>
    <property type="evidence" value="ECO:0007669"/>
    <property type="project" value="TreeGrafter"/>
</dbReference>
<dbReference type="PANTHER" id="PTHR35265:SF1">
    <property type="entry name" value="LEUKOSIALIN"/>
    <property type="match status" value="1"/>
</dbReference>
<dbReference type="FunCoup" id="G1U9M3">
    <property type="interactions" value="35"/>
</dbReference>
<dbReference type="PANTHER" id="PTHR35265">
    <property type="entry name" value="LEUKOSIALIN"/>
    <property type="match status" value="1"/>
</dbReference>
<reference evidence="3 4" key="1">
    <citation type="journal article" date="2011" name="Nature">
        <title>A high-resolution map of human evolutionary constraint using 29 mammals.</title>
        <authorList>
            <person name="Lindblad-Toh K."/>
            <person name="Garber M."/>
            <person name="Zuk O."/>
            <person name="Lin M.F."/>
            <person name="Parker B.J."/>
            <person name="Washietl S."/>
            <person name="Kheradpour P."/>
            <person name="Ernst J."/>
            <person name="Jordan G."/>
            <person name="Mauceli E."/>
            <person name="Ward L.D."/>
            <person name="Lowe C.B."/>
            <person name="Holloway A.K."/>
            <person name="Clamp M."/>
            <person name="Gnerre S."/>
            <person name="Alfoldi J."/>
            <person name="Beal K."/>
            <person name="Chang J."/>
            <person name="Clawson H."/>
            <person name="Cuff J."/>
            <person name="Di Palma F."/>
            <person name="Fitzgerald S."/>
            <person name="Flicek P."/>
            <person name="Guttman M."/>
            <person name="Hubisz M.J."/>
            <person name="Jaffe D.B."/>
            <person name="Jungreis I."/>
            <person name="Kent W.J."/>
            <person name="Kostka D."/>
            <person name="Lara M."/>
            <person name="Martins A.L."/>
            <person name="Massingham T."/>
            <person name="Moltke I."/>
            <person name="Raney B.J."/>
            <person name="Rasmussen M.D."/>
            <person name="Robinson J."/>
            <person name="Stark A."/>
            <person name="Vilella A.J."/>
            <person name="Wen J."/>
            <person name="Xie X."/>
            <person name="Zody M.C."/>
            <person name="Baldwin J."/>
            <person name="Bloom T."/>
            <person name="Chin C.W."/>
            <person name="Heiman D."/>
            <person name="Nicol R."/>
            <person name="Nusbaum C."/>
            <person name="Young S."/>
            <person name="Wilkinson J."/>
            <person name="Worley K.C."/>
            <person name="Kovar C.L."/>
            <person name="Muzny D.M."/>
            <person name="Gibbs R.A."/>
            <person name="Cree A."/>
            <person name="Dihn H.H."/>
            <person name="Fowler G."/>
            <person name="Jhangiani S."/>
            <person name="Joshi V."/>
            <person name="Lee S."/>
            <person name="Lewis L.R."/>
            <person name="Nazareth L.V."/>
            <person name="Okwuonu G."/>
            <person name="Santibanez J."/>
            <person name="Warren W.C."/>
            <person name="Mardis E.R."/>
            <person name="Weinstock G.M."/>
            <person name="Wilson R.K."/>
            <person name="Delehaunty K."/>
            <person name="Dooling D."/>
            <person name="Fronik C."/>
            <person name="Fulton L."/>
            <person name="Fulton B."/>
            <person name="Graves T."/>
            <person name="Minx P."/>
            <person name="Sodergren E."/>
            <person name="Birney E."/>
            <person name="Margulies E.H."/>
            <person name="Herrero J."/>
            <person name="Green E.D."/>
            <person name="Haussler D."/>
            <person name="Siepel A."/>
            <person name="Goldman N."/>
            <person name="Pollard K.S."/>
            <person name="Pedersen J.S."/>
            <person name="Lander E.S."/>
            <person name="Kellis M."/>
        </authorList>
    </citation>
    <scope>NUCLEOTIDE SEQUENCE [LARGE SCALE GENOMIC DNA]</scope>
    <source>
        <strain evidence="4">Thorbecke</strain>
    </source>
</reference>
<dbReference type="InterPro" id="IPR038829">
    <property type="entry name" value="Leukosialin"/>
</dbReference>
<dbReference type="AlphaFoldDB" id="G1U9M3"/>
<feature type="compositionally biased region" description="Polar residues" evidence="1">
    <location>
        <begin position="272"/>
        <end position="307"/>
    </location>
</feature>
<organism evidence="3 4">
    <name type="scientific">Oryctolagus cuniculus</name>
    <name type="common">Rabbit</name>
    <dbReference type="NCBI Taxonomy" id="9986"/>
    <lineage>
        <taxon>Eukaryota</taxon>
        <taxon>Metazoa</taxon>
        <taxon>Chordata</taxon>
        <taxon>Craniata</taxon>
        <taxon>Vertebrata</taxon>
        <taxon>Euteleostomi</taxon>
        <taxon>Mammalia</taxon>
        <taxon>Eutheria</taxon>
        <taxon>Euarchontoglires</taxon>
        <taxon>Glires</taxon>
        <taxon>Lagomorpha</taxon>
        <taxon>Leporidae</taxon>
        <taxon>Oryctolagus</taxon>
    </lineage>
</organism>
<keyword evidence="2" id="KW-0472">Membrane</keyword>
<dbReference type="eggNOG" id="ENOG502SBHY">
    <property type="taxonomic scope" value="Eukaryota"/>
</dbReference>
<evidence type="ECO:0000256" key="1">
    <source>
        <dbReference type="SAM" id="MobiDB-lite"/>
    </source>
</evidence>
<feature type="transmembrane region" description="Helical" evidence="2">
    <location>
        <begin position="407"/>
        <end position="429"/>
    </location>
</feature>
<dbReference type="GO" id="GO:0042742">
    <property type="term" value="P:defense response to bacterium"/>
    <property type="evidence" value="ECO:0007669"/>
    <property type="project" value="TreeGrafter"/>
</dbReference>
<dbReference type="Bgee" id="ENSOCUG00000029037">
    <property type="expression patterns" value="Expressed in blood and 17 other cell types or tissues"/>
</dbReference>
<feature type="compositionally biased region" description="Low complexity" evidence="1">
    <location>
        <begin position="370"/>
        <end position="382"/>
    </location>
</feature>
<proteinExistence type="predicted"/>
<keyword evidence="2" id="KW-0812">Transmembrane</keyword>
<feature type="compositionally biased region" description="Basic and acidic residues" evidence="1">
    <location>
        <begin position="107"/>
        <end position="117"/>
    </location>
</feature>
<reference evidence="3" key="2">
    <citation type="submission" date="2025-08" db="UniProtKB">
        <authorList>
            <consortium name="Ensembl"/>
        </authorList>
    </citation>
    <scope>IDENTIFICATION</scope>
    <source>
        <strain evidence="3">Thorbecke</strain>
    </source>
</reference>
<accession>G1U9M3</accession>
<dbReference type="GO" id="GO:2000404">
    <property type="term" value="P:regulation of T cell migration"/>
    <property type="evidence" value="ECO:0007669"/>
    <property type="project" value="InterPro"/>
</dbReference>
<dbReference type="GeneTree" id="ENSGT00390000017626"/>
<evidence type="ECO:0000256" key="2">
    <source>
        <dbReference type="SAM" id="Phobius"/>
    </source>
</evidence>
<dbReference type="GO" id="GO:0050776">
    <property type="term" value="P:regulation of immune response"/>
    <property type="evidence" value="ECO:0007669"/>
    <property type="project" value="TreeGrafter"/>
</dbReference>
<protein>
    <recommendedName>
        <fullName evidence="5">Sialophorin</fullName>
    </recommendedName>
</protein>
<feature type="region of interest" description="Disordered" evidence="1">
    <location>
        <begin position="511"/>
        <end position="555"/>
    </location>
</feature>
<dbReference type="PaxDb" id="9986-ENSOCUP00000026144"/>
<dbReference type="GO" id="GO:0007166">
    <property type="term" value="P:cell surface receptor signaling pathway"/>
    <property type="evidence" value="ECO:0007669"/>
    <property type="project" value="TreeGrafter"/>
</dbReference>
<dbReference type="HOGENOM" id="CLU_038831_0_1_1"/>
<keyword evidence="2" id="KW-1133">Transmembrane helix</keyword>
<evidence type="ECO:0000313" key="3">
    <source>
        <dbReference type="Ensembl" id="ENSOCUP00000026144.3"/>
    </source>
</evidence>
<evidence type="ECO:0008006" key="5">
    <source>
        <dbReference type="Google" id="ProtNLM"/>
    </source>
</evidence>
<evidence type="ECO:0000313" key="4">
    <source>
        <dbReference type="Proteomes" id="UP000001811"/>
    </source>
</evidence>
<dbReference type="GO" id="GO:0050863">
    <property type="term" value="P:regulation of T cell activation"/>
    <property type="evidence" value="ECO:0007669"/>
    <property type="project" value="InterPro"/>
</dbReference>
<dbReference type="Proteomes" id="UP000001811">
    <property type="component" value="Unplaced"/>
</dbReference>
<dbReference type="Ensembl" id="ENSOCUT00000033079.3">
    <property type="protein sequence ID" value="ENSOCUP00000026144.3"/>
    <property type="gene ID" value="ENSOCUG00000029037.3"/>
</dbReference>
<feature type="compositionally biased region" description="Polar residues" evidence="1">
    <location>
        <begin position="385"/>
        <end position="398"/>
    </location>
</feature>
<feature type="compositionally biased region" description="Low complexity" evidence="1">
    <location>
        <begin position="326"/>
        <end position="337"/>
    </location>
</feature>
<feature type="compositionally biased region" description="Low complexity" evidence="1">
    <location>
        <begin position="138"/>
        <end position="156"/>
    </location>
</feature>
<feature type="region of interest" description="Disordered" evidence="1">
    <location>
        <begin position="370"/>
        <end position="398"/>
    </location>
</feature>
<dbReference type="STRING" id="9986.ENSOCUP00000026144"/>
<feature type="region of interest" description="Disordered" evidence="1">
    <location>
        <begin position="89"/>
        <end position="168"/>
    </location>
</feature>
<feature type="compositionally biased region" description="Polar residues" evidence="1">
    <location>
        <begin position="207"/>
        <end position="230"/>
    </location>
</feature>
<feature type="compositionally biased region" description="Low complexity" evidence="1">
    <location>
        <begin position="308"/>
        <end position="319"/>
    </location>
</feature>
<name>G1U9M3_RABIT</name>
<feature type="compositionally biased region" description="Low complexity" evidence="1">
    <location>
        <begin position="238"/>
        <end position="271"/>
    </location>
</feature>
<keyword evidence="4" id="KW-1185">Reference proteome</keyword>